<dbReference type="Proteomes" id="UP000192639">
    <property type="component" value="Unassembled WGS sequence"/>
</dbReference>
<evidence type="ECO:0000256" key="1">
    <source>
        <dbReference type="SAM" id="MobiDB-lite"/>
    </source>
</evidence>
<evidence type="ECO:0000313" key="2">
    <source>
        <dbReference type="EMBL" id="ORD94989.1"/>
    </source>
</evidence>
<comment type="caution">
    <text evidence="2">The sequence shown here is derived from an EMBL/GenBank/DDBJ whole genome shotgun (WGS) entry which is preliminary data.</text>
</comment>
<sequence>MLIEALKEHPTFSTIEFSLVKEAVLNSEQQIFQNSKNRQEYIIAISGKLEQIKQTRSGPERRQTASGIQTSQNPGSKIDDTHGYDYGSRTRYETPPEMARHSNKFKQTVGIYNDKEITEKNVHGSKKISAAFLDDFDEIFSKRMNSKKDKKKEGSNTMAVNVSQSEMPRDVNFTINIVKNKPTERVKEERIQEKAPKVPDLESEVKEYIRENGLNIVKVEDENDWNDTIDFLLSLNDKDEMLVMQDKCRKIKFISREELENRITWYENNLDNSMDQSYRPQ</sequence>
<evidence type="ECO:0008006" key="4">
    <source>
        <dbReference type="Google" id="ProtNLM"/>
    </source>
</evidence>
<organism evidence="2 3">
    <name type="scientific">Enterospora canceri</name>
    <dbReference type="NCBI Taxonomy" id="1081671"/>
    <lineage>
        <taxon>Eukaryota</taxon>
        <taxon>Fungi</taxon>
        <taxon>Fungi incertae sedis</taxon>
        <taxon>Microsporidia</taxon>
        <taxon>Enterocytozoonidae</taxon>
        <taxon>Enterospora</taxon>
    </lineage>
</organism>
<gene>
    <name evidence="2" type="ORF">ECANGB1_1698</name>
</gene>
<reference evidence="2 3" key="1">
    <citation type="journal article" date="2017" name="Environ. Microbiol.">
        <title>Decay of the glycolytic pathway and adaptation to intranuclear parasitism within Enterocytozoonidae microsporidia.</title>
        <authorList>
            <person name="Wiredu Boakye D."/>
            <person name="Jaroenlak P."/>
            <person name="Prachumwat A."/>
            <person name="Williams T.A."/>
            <person name="Bateman K.S."/>
            <person name="Itsathitphaisarn O."/>
            <person name="Sritunyalucksana K."/>
            <person name="Paszkiewicz K.H."/>
            <person name="Moore K.A."/>
            <person name="Stentiford G.D."/>
            <person name="Williams B.A."/>
        </authorList>
    </citation>
    <scope>NUCLEOTIDE SEQUENCE [LARGE SCALE GENOMIC DNA]</scope>
    <source>
        <strain evidence="2 3">GB1</strain>
    </source>
</reference>
<proteinExistence type="predicted"/>
<protein>
    <recommendedName>
        <fullName evidence="4">Mediator complex subunit 15 KIX domain-containing protein</fullName>
    </recommendedName>
</protein>
<dbReference type="AlphaFoldDB" id="A0A1Y1S9X9"/>
<accession>A0A1Y1S9X9</accession>
<feature type="compositionally biased region" description="Polar residues" evidence="1">
    <location>
        <begin position="64"/>
        <end position="75"/>
    </location>
</feature>
<dbReference type="VEuPathDB" id="MicrosporidiaDB:ECANGB1_1698"/>
<keyword evidence="3" id="KW-1185">Reference proteome</keyword>
<dbReference type="OrthoDB" id="2196377at2759"/>
<evidence type="ECO:0000313" key="3">
    <source>
        <dbReference type="Proteomes" id="UP000192639"/>
    </source>
</evidence>
<name>A0A1Y1S9X9_9MICR</name>
<feature type="compositionally biased region" description="Basic and acidic residues" evidence="1">
    <location>
        <begin position="53"/>
        <end position="63"/>
    </location>
</feature>
<feature type="region of interest" description="Disordered" evidence="1">
    <location>
        <begin position="53"/>
        <end position="84"/>
    </location>
</feature>
<dbReference type="EMBL" id="LWDP01000005">
    <property type="protein sequence ID" value="ORD94989.1"/>
    <property type="molecule type" value="Genomic_DNA"/>
</dbReference>